<evidence type="ECO:0000313" key="3">
    <source>
        <dbReference type="EMBL" id="KAK0716293.1"/>
    </source>
</evidence>
<evidence type="ECO:0000256" key="1">
    <source>
        <dbReference type="ARBA" id="ARBA00022679"/>
    </source>
</evidence>
<dbReference type="GO" id="GO:0016740">
    <property type="term" value="F:transferase activity"/>
    <property type="evidence" value="ECO:0007669"/>
    <property type="project" value="UniProtKB-KW"/>
</dbReference>
<reference evidence="3" key="1">
    <citation type="submission" date="2023-06" db="EMBL/GenBank/DDBJ databases">
        <title>Genome-scale phylogeny and comparative genomics of the fungal order Sordariales.</title>
        <authorList>
            <consortium name="Lawrence Berkeley National Laboratory"/>
            <person name="Hensen N."/>
            <person name="Bonometti L."/>
            <person name="Westerberg I."/>
            <person name="Brannstrom I.O."/>
            <person name="Guillou S."/>
            <person name="Cros-Aarteil S."/>
            <person name="Calhoun S."/>
            <person name="Haridas S."/>
            <person name="Kuo A."/>
            <person name="Mondo S."/>
            <person name="Pangilinan J."/>
            <person name="Riley R."/>
            <person name="Labutti K."/>
            <person name="Andreopoulos B."/>
            <person name="Lipzen A."/>
            <person name="Chen C."/>
            <person name="Yanf M."/>
            <person name="Daum C."/>
            <person name="Ng V."/>
            <person name="Clum A."/>
            <person name="Steindorff A."/>
            <person name="Ohm R."/>
            <person name="Martin F."/>
            <person name="Silar P."/>
            <person name="Natvig D."/>
            <person name="Lalanne C."/>
            <person name="Gautier V."/>
            <person name="Ament-Velasquez S.L."/>
            <person name="Kruys A."/>
            <person name="Hutchinson M.I."/>
            <person name="Powell A.J."/>
            <person name="Barry K."/>
            <person name="Miller A.N."/>
            <person name="Grigoriev I.V."/>
            <person name="Debuchy R."/>
            <person name="Gladieux P."/>
            <person name="Thoren M.H."/>
            <person name="Johannesson H."/>
        </authorList>
    </citation>
    <scope>NUCLEOTIDE SEQUENCE</scope>
    <source>
        <strain evidence="3">SMH4607-1</strain>
    </source>
</reference>
<name>A0AA40AI62_9PEZI</name>
<keyword evidence="4" id="KW-1185">Reference proteome</keyword>
<dbReference type="Pfam" id="PF02458">
    <property type="entry name" value="Transferase"/>
    <property type="match status" value="1"/>
</dbReference>
<protein>
    <submittedName>
        <fullName evidence="3">Transferase</fullName>
    </submittedName>
</protein>
<organism evidence="3 4">
    <name type="scientific">Lasiosphaeris hirsuta</name>
    <dbReference type="NCBI Taxonomy" id="260670"/>
    <lineage>
        <taxon>Eukaryota</taxon>
        <taxon>Fungi</taxon>
        <taxon>Dikarya</taxon>
        <taxon>Ascomycota</taxon>
        <taxon>Pezizomycotina</taxon>
        <taxon>Sordariomycetes</taxon>
        <taxon>Sordariomycetidae</taxon>
        <taxon>Sordariales</taxon>
        <taxon>Lasiosphaeriaceae</taxon>
        <taxon>Lasiosphaeris</taxon>
    </lineage>
</organism>
<keyword evidence="2" id="KW-0732">Signal</keyword>
<feature type="chain" id="PRO_5041462417" evidence="2">
    <location>
        <begin position="31"/>
        <end position="520"/>
    </location>
</feature>
<feature type="signal peptide" evidence="2">
    <location>
        <begin position="1"/>
        <end position="30"/>
    </location>
</feature>
<gene>
    <name evidence="3" type="ORF">B0H67DRAFT_582794</name>
</gene>
<dbReference type="EMBL" id="JAUKUA010000004">
    <property type="protein sequence ID" value="KAK0716293.1"/>
    <property type="molecule type" value="Genomic_DNA"/>
</dbReference>
<dbReference type="InterPro" id="IPR051283">
    <property type="entry name" value="Sec_Metabolite_Acyltrans"/>
</dbReference>
<proteinExistence type="predicted"/>
<dbReference type="Gene3D" id="3.30.559.10">
    <property type="entry name" value="Chloramphenicol acetyltransferase-like domain"/>
    <property type="match status" value="2"/>
</dbReference>
<accession>A0AA40AI62</accession>
<dbReference type="PANTHER" id="PTHR31896:SF13">
    <property type="entry name" value="TRICHOTHECENE 3-O-ACETYLTRANSFERASE"/>
    <property type="match status" value="1"/>
</dbReference>
<dbReference type="Proteomes" id="UP001172102">
    <property type="component" value="Unassembled WGS sequence"/>
</dbReference>
<sequence length="520" mass="57483">MHRRLVHLGCSPKRPLSLLVILAFLELCSSSLSTMPRSVEYQLRPLGSEKDPEEERLRFSSLDYLAACTYNSYAIFFRLKDDSEEEKVKAVEALKAGLERTLGQCRQLVGTIEKNQDDDDHSFVKNRDTTVKFVVKYFDTSDSVPSMPDIEAAHFATSRLGDITRFVVEGMSYGEKAECLPSASPVISAFQANFIPGAGLIFVTNSHHYANDVMGWANFVHQLAENCYAAVHKTKPPAWDPANLDATRFTAVGFPPSSKIDGPTPPERHPSLREHASLLFHLPPAKAAELKKLATPAAGREEGAVPWISTYDAFSALLWRVLTRHRAALYESSPEETPLLLEAVNMRPRTDPPVAERQQRNLFWAAASASYLPPLTVQQITSSAEATPLSILAAKIRAMSNSMDQSALDQALAMLAPVRDKTCLFTRVNSFPPLTLATTDWRQTDICAADFGFGASVTAFRHFFDAVTEGLVLIYPPRRGEGQGCEFVVTVETDAVEGVLADEELGRFFEFRGYEVEGGK</sequence>
<evidence type="ECO:0000313" key="4">
    <source>
        <dbReference type="Proteomes" id="UP001172102"/>
    </source>
</evidence>
<keyword evidence="1 3" id="KW-0808">Transferase</keyword>
<dbReference type="PANTHER" id="PTHR31896">
    <property type="entry name" value="FAMILY REGULATORY PROTEIN, PUTATIVE (AFU_ORTHOLOGUE AFUA_3G14730)-RELATED"/>
    <property type="match status" value="1"/>
</dbReference>
<comment type="caution">
    <text evidence="3">The sequence shown here is derived from an EMBL/GenBank/DDBJ whole genome shotgun (WGS) entry which is preliminary data.</text>
</comment>
<dbReference type="AlphaFoldDB" id="A0AA40AI62"/>
<dbReference type="InterPro" id="IPR023213">
    <property type="entry name" value="CAT-like_dom_sf"/>
</dbReference>
<evidence type="ECO:0000256" key="2">
    <source>
        <dbReference type="SAM" id="SignalP"/>
    </source>
</evidence>